<dbReference type="PANTHER" id="PTHR46564">
    <property type="entry name" value="TRANSPOSASE"/>
    <property type="match status" value="1"/>
</dbReference>
<sequence length="79" mass="9194">PSKRLTRRGAMVYRTYEPVTKANAVRLALEGNSFPMIRRLLGAQTSRQSFNRWLQLYEETRCVIKDPETNEARGRPARL</sequence>
<accession>A0A0L0UKF5</accession>
<evidence type="ECO:0000313" key="2">
    <source>
        <dbReference type="Proteomes" id="UP000054564"/>
    </source>
</evidence>
<dbReference type="Proteomes" id="UP000054564">
    <property type="component" value="Unassembled WGS sequence"/>
</dbReference>
<dbReference type="PANTHER" id="PTHR46564:SF1">
    <property type="entry name" value="TRANSPOSASE"/>
    <property type="match status" value="1"/>
</dbReference>
<keyword evidence="2" id="KW-1185">Reference proteome</keyword>
<proteinExistence type="predicted"/>
<evidence type="ECO:0000313" key="1">
    <source>
        <dbReference type="EMBL" id="KNE87523.1"/>
    </source>
</evidence>
<reference evidence="2" key="1">
    <citation type="submission" date="2014-03" db="EMBL/GenBank/DDBJ databases">
        <title>The Genome Sequence of Puccinia striiformis f. sp. tritici PST-78.</title>
        <authorList>
            <consortium name="The Broad Institute Genome Sequencing Platform"/>
            <person name="Cuomo C."/>
            <person name="Hulbert S."/>
            <person name="Chen X."/>
            <person name="Walker B."/>
            <person name="Young S.K."/>
            <person name="Zeng Q."/>
            <person name="Gargeya S."/>
            <person name="Fitzgerald M."/>
            <person name="Haas B."/>
            <person name="Abouelleil A."/>
            <person name="Alvarado L."/>
            <person name="Arachchi H.M."/>
            <person name="Berlin A.M."/>
            <person name="Chapman S.B."/>
            <person name="Goldberg J."/>
            <person name="Griggs A."/>
            <person name="Gujja S."/>
            <person name="Hansen M."/>
            <person name="Howarth C."/>
            <person name="Imamovic A."/>
            <person name="Larimer J."/>
            <person name="McCowan C."/>
            <person name="Montmayeur A."/>
            <person name="Murphy C."/>
            <person name="Neiman D."/>
            <person name="Pearson M."/>
            <person name="Priest M."/>
            <person name="Roberts A."/>
            <person name="Saif S."/>
            <person name="Shea T."/>
            <person name="Sisk P."/>
            <person name="Sykes S."/>
            <person name="Wortman J."/>
            <person name="Nusbaum C."/>
            <person name="Birren B."/>
        </authorList>
    </citation>
    <scope>NUCLEOTIDE SEQUENCE [LARGE SCALE GENOMIC DNA]</scope>
    <source>
        <strain evidence="2">race PST-78</strain>
    </source>
</reference>
<name>A0A0L0UKF5_9BASI</name>
<dbReference type="AlphaFoldDB" id="A0A0L0UKF5"/>
<organism evidence="1 2">
    <name type="scientific">Puccinia striiformis f. sp. tritici PST-78</name>
    <dbReference type="NCBI Taxonomy" id="1165861"/>
    <lineage>
        <taxon>Eukaryota</taxon>
        <taxon>Fungi</taxon>
        <taxon>Dikarya</taxon>
        <taxon>Basidiomycota</taxon>
        <taxon>Pucciniomycotina</taxon>
        <taxon>Pucciniomycetes</taxon>
        <taxon>Pucciniales</taxon>
        <taxon>Pucciniaceae</taxon>
        <taxon>Puccinia</taxon>
    </lineage>
</organism>
<protein>
    <submittedName>
        <fullName evidence="1">Uncharacterized protein</fullName>
    </submittedName>
</protein>
<dbReference type="EMBL" id="AJIL01005051">
    <property type="protein sequence ID" value="KNE87523.1"/>
    <property type="molecule type" value="Genomic_DNA"/>
</dbReference>
<gene>
    <name evidence="1" type="ORF">PSTG_19092</name>
</gene>
<dbReference type="OrthoDB" id="10492965at2759"/>
<comment type="caution">
    <text evidence="1">The sequence shown here is derived from an EMBL/GenBank/DDBJ whole genome shotgun (WGS) entry which is preliminary data.</text>
</comment>
<feature type="non-terminal residue" evidence="1">
    <location>
        <position position="1"/>
    </location>
</feature>